<dbReference type="Proteomes" id="UP000014174">
    <property type="component" value="Unassembled WGS sequence"/>
</dbReference>
<feature type="compositionally biased region" description="Basic residues" evidence="1">
    <location>
        <begin position="98"/>
        <end position="107"/>
    </location>
</feature>
<evidence type="ECO:0000256" key="1">
    <source>
        <dbReference type="SAM" id="MobiDB-lite"/>
    </source>
</evidence>
<dbReference type="OrthoDB" id="9839930at2"/>
<keyword evidence="3" id="KW-1185">Reference proteome</keyword>
<feature type="compositionally biased region" description="Basic residues" evidence="1">
    <location>
        <begin position="122"/>
        <end position="131"/>
    </location>
</feature>
<sequence length="150" mass="16250">MKKDKQKSLVKKARKSISKSIEEQLTAEITKSIISQGKDPKKVTKEIKQAVSLIAKKLAKKEGISKAELTKTVQADAEAIKDEVNSFEVAPVAEKKTPTTRKPRTPSKSKSAAAEVAATPIVRKRAPRKTVAKTAEPANELSAVTETENS</sequence>
<accession>R9GTA6</accession>
<gene>
    <name evidence="2" type="ORF">ADIARSV_1986</name>
</gene>
<comment type="caution">
    <text evidence="2">The sequence shown here is derived from an EMBL/GenBank/DDBJ whole genome shotgun (WGS) entry which is preliminary data.</text>
</comment>
<proteinExistence type="predicted"/>
<name>R9GTA6_9SPHI</name>
<dbReference type="EMBL" id="AQPN01000077">
    <property type="protein sequence ID" value="EOR94770.1"/>
    <property type="molecule type" value="Genomic_DNA"/>
</dbReference>
<evidence type="ECO:0000313" key="2">
    <source>
        <dbReference type="EMBL" id="EOR94770.1"/>
    </source>
</evidence>
<reference evidence="2 3" key="1">
    <citation type="journal article" date="2013" name="Genome Announc.">
        <title>Draft Genome Sequence of Arcticibacter svalbardensis Strain MN12-7T, a Member of the Family Sphingobacteriaceae Isolated from an Arctic Soil Sample.</title>
        <authorList>
            <person name="Shivaji S."/>
            <person name="Ara S."/>
            <person name="Prasad S."/>
            <person name="Manasa B.P."/>
            <person name="Begum Z."/>
            <person name="Singh A."/>
            <person name="Kumar Pinnaka A."/>
        </authorList>
    </citation>
    <scope>NUCLEOTIDE SEQUENCE [LARGE SCALE GENOMIC DNA]</scope>
    <source>
        <strain evidence="2 3">MN12-7</strain>
    </source>
</reference>
<evidence type="ECO:0000313" key="3">
    <source>
        <dbReference type="Proteomes" id="UP000014174"/>
    </source>
</evidence>
<feature type="region of interest" description="Disordered" evidence="1">
    <location>
        <begin position="91"/>
        <end position="150"/>
    </location>
</feature>
<organism evidence="2 3">
    <name type="scientific">Arcticibacter svalbardensis MN12-7</name>
    <dbReference type="NCBI Taxonomy" id="1150600"/>
    <lineage>
        <taxon>Bacteria</taxon>
        <taxon>Pseudomonadati</taxon>
        <taxon>Bacteroidota</taxon>
        <taxon>Sphingobacteriia</taxon>
        <taxon>Sphingobacteriales</taxon>
        <taxon>Sphingobacteriaceae</taxon>
        <taxon>Arcticibacter</taxon>
    </lineage>
</organism>
<protein>
    <submittedName>
        <fullName evidence="2">Uncharacterized protein</fullName>
    </submittedName>
</protein>
<dbReference type="AlphaFoldDB" id="R9GTA6"/>
<dbReference type="RefSeq" id="WP_016195221.1">
    <property type="nucleotide sequence ID" value="NZ_AQPN01000077.1"/>
</dbReference>